<feature type="region of interest" description="Disordered" evidence="1">
    <location>
        <begin position="1335"/>
        <end position="1404"/>
    </location>
</feature>
<feature type="compositionally biased region" description="Basic residues" evidence="1">
    <location>
        <begin position="1355"/>
        <end position="1365"/>
    </location>
</feature>
<feature type="compositionally biased region" description="Basic residues" evidence="1">
    <location>
        <begin position="240"/>
        <end position="249"/>
    </location>
</feature>
<feature type="compositionally biased region" description="Basic residues" evidence="1">
    <location>
        <begin position="311"/>
        <end position="321"/>
    </location>
</feature>
<feature type="compositionally biased region" description="Basic and acidic residues" evidence="1">
    <location>
        <begin position="1034"/>
        <end position="1044"/>
    </location>
</feature>
<name>A0A9P7ZAX3_9HELO</name>
<dbReference type="Proteomes" id="UP000887226">
    <property type="component" value="Unassembled WGS sequence"/>
</dbReference>
<feature type="compositionally biased region" description="Acidic residues" evidence="1">
    <location>
        <begin position="508"/>
        <end position="521"/>
    </location>
</feature>
<feature type="region of interest" description="Disordered" evidence="1">
    <location>
        <begin position="225"/>
        <end position="363"/>
    </location>
</feature>
<feature type="compositionally biased region" description="Basic residues" evidence="1">
    <location>
        <begin position="1196"/>
        <end position="1205"/>
    </location>
</feature>
<feature type="compositionally biased region" description="Basic residues" evidence="1">
    <location>
        <begin position="1299"/>
        <end position="1309"/>
    </location>
</feature>
<feature type="compositionally biased region" description="Basic and acidic residues" evidence="1">
    <location>
        <begin position="1382"/>
        <end position="1404"/>
    </location>
</feature>
<feature type="compositionally biased region" description="Basic residues" evidence="1">
    <location>
        <begin position="983"/>
        <end position="993"/>
    </location>
</feature>
<feature type="compositionally biased region" description="Polar residues" evidence="1">
    <location>
        <begin position="726"/>
        <end position="738"/>
    </location>
</feature>
<feature type="compositionally biased region" description="Basic and acidic residues" evidence="1">
    <location>
        <begin position="554"/>
        <end position="564"/>
    </location>
</feature>
<feature type="compositionally biased region" description="Basic and acidic residues" evidence="1">
    <location>
        <begin position="98"/>
        <end position="120"/>
    </location>
</feature>
<dbReference type="EMBL" id="MU253747">
    <property type="protein sequence ID" value="KAG9248546.1"/>
    <property type="molecule type" value="Genomic_DNA"/>
</dbReference>
<feature type="compositionally biased region" description="Basic residues" evidence="1">
    <location>
        <begin position="1248"/>
        <end position="1257"/>
    </location>
</feature>
<reference evidence="2" key="1">
    <citation type="journal article" date="2021" name="IMA Fungus">
        <title>Genomic characterization of three marine fungi, including Emericellopsis atlantica sp. nov. with signatures of a generalist lifestyle and marine biomass degradation.</title>
        <authorList>
            <person name="Hagestad O.C."/>
            <person name="Hou L."/>
            <person name="Andersen J.H."/>
            <person name="Hansen E.H."/>
            <person name="Altermark B."/>
            <person name="Li C."/>
            <person name="Kuhnert E."/>
            <person name="Cox R.J."/>
            <person name="Crous P.W."/>
            <person name="Spatafora J.W."/>
            <person name="Lail K."/>
            <person name="Amirebrahimi M."/>
            <person name="Lipzen A."/>
            <person name="Pangilinan J."/>
            <person name="Andreopoulos W."/>
            <person name="Hayes R.D."/>
            <person name="Ng V."/>
            <person name="Grigoriev I.V."/>
            <person name="Jackson S.A."/>
            <person name="Sutton T.D.S."/>
            <person name="Dobson A.D.W."/>
            <person name="Rama T."/>
        </authorList>
    </citation>
    <scope>NUCLEOTIDE SEQUENCE</scope>
    <source>
        <strain evidence="2">TRa3180A</strain>
    </source>
</reference>
<feature type="compositionally biased region" description="Polar residues" evidence="1">
    <location>
        <begin position="905"/>
        <end position="929"/>
    </location>
</feature>
<feature type="region of interest" description="Disordered" evidence="1">
    <location>
        <begin position="1"/>
        <end position="179"/>
    </location>
</feature>
<feature type="compositionally biased region" description="Basic residues" evidence="1">
    <location>
        <begin position="760"/>
        <end position="770"/>
    </location>
</feature>
<proteinExistence type="predicted"/>
<feature type="region of interest" description="Disordered" evidence="1">
    <location>
        <begin position="379"/>
        <end position="665"/>
    </location>
</feature>
<organism evidence="2 3">
    <name type="scientific">Calycina marina</name>
    <dbReference type="NCBI Taxonomy" id="1763456"/>
    <lineage>
        <taxon>Eukaryota</taxon>
        <taxon>Fungi</taxon>
        <taxon>Dikarya</taxon>
        <taxon>Ascomycota</taxon>
        <taxon>Pezizomycotina</taxon>
        <taxon>Leotiomycetes</taxon>
        <taxon>Helotiales</taxon>
        <taxon>Pezizellaceae</taxon>
        <taxon>Calycina</taxon>
    </lineage>
</organism>
<feature type="compositionally biased region" description="Polar residues" evidence="1">
    <location>
        <begin position="225"/>
        <end position="235"/>
    </location>
</feature>
<evidence type="ECO:0000256" key="1">
    <source>
        <dbReference type="SAM" id="MobiDB-lite"/>
    </source>
</evidence>
<feature type="region of interest" description="Disordered" evidence="1">
    <location>
        <begin position="1418"/>
        <end position="1487"/>
    </location>
</feature>
<feature type="compositionally biased region" description="Basic residues" evidence="1">
    <location>
        <begin position="585"/>
        <end position="595"/>
    </location>
</feature>
<feature type="compositionally biased region" description="Polar residues" evidence="1">
    <location>
        <begin position="1047"/>
        <end position="1058"/>
    </location>
</feature>
<feature type="compositionally biased region" description="Basic residues" evidence="1">
    <location>
        <begin position="875"/>
        <end position="885"/>
    </location>
</feature>
<feature type="compositionally biased region" description="Basic and acidic residues" evidence="1">
    <location>
        <begin position="447"/>
        <end position="462"/>
    </location>
</feature>
<feature type="compositionally biased region" description="Polar residues" evidence="1">
    <location>
        <begin position="611"/>
        <end position="622"/>
    </location>
</feature>
<feature type="compositionally biased region" description="Basic residues" evidence="1">
    <location>
        <begin position="526"/>
        <end position="536"/>
    </location>
</feature>
<evidence type="ECO:0000313" key="2">
    <source>
        <dbReference type="EMBL" id="KAG9248546.1"/>
    </source>
</evidence>
<sequence>MTKQTIIPAQETVPKSPPTADLEDSFTSLSKKDKKQENNNGEAASWDAEEAKPSNVLEPAEEVEAMSSKKKGKKSKKSRDSVVFDEAVVDTAENTEINQRDQSIRTDISGDKPADVEHDSLLLSGSKKGKKKSKKQQAWDPEISAEEIEAMVSRKSNDMPVASDTSEPQSNSNFLEHDSVVFRNLDQTASSLEQSIEPNEAQELPTSTFSAQVTQDGLKAGYDNDQLSLARQLQQDFGKKSKKDKKKRQSLSSTPDPEAPRSRVSEFAESHSSARSLSVEPANDDSGKRVYSEDQLELARQLKAEFEGGSKRSKKDKKKRQNLVPDDYQDSQESSRDPYHVGVGTNVIESVEPNFDSAKGDGLTVGYQEDQLSLARQLQAEFGSGSKKSKDKKRRSTSLTLIQEPEGQEDYFRIQSQPIDGPAPTEEAIATPDPRTDATRDGIAAGYKEDQLELARQLKEEFSSGSTKSKKGNKRQSLSRGASDGYASPRDSQFGMEYECIRGHELVEEPLETPAEPEDEPAFAGKKSKKDKKGKKRESIAPTAAAFDEPTQTESKDVNEDFDRIPIASEEIVEPETPEQEFSLKKSKKDKKGKKRESPVPATLPDIIDALSSSKDTSQLDDSSILELQTRGIEETRIPEQFSTKKSKKDKKTKKRDSILRTDTDDLTSTHALCDEEDTFLESGNIEPEPTRLSEDVIEKAAVESATPEPLLDTAPTNIGAPIPVSTDNITTQEQYQLPPSILENEPEPEALDKWALPSKKSKKDKKRRSSGFQTPADEAPEKCEASRTTNPVEGEQFVNADPISVADVQQDDFAFSTKKSKKNTKNQKSAQLSFEDDVSPEATNQMTGDAPVIEETALVQPNEKPDDNFEFLAKKFKKDKKNRKSAQLSFEDDPPQSADCGIEQLTNDALSIEESTPAQPDDNLISTAKKTKKDKKNRKSLLSSQELPGMAEQSAQQPAEEPIIEAVTPSEPEEDAFEVTFKKSKKGKKNRKSLSSSQDMPEPEPAKSIEEALDDVATPIEAEDDSFLFTNRKSKEDKKDCKSLRTYPSSAEATETLDSAHDEQPTSSSADLLPVPISNIVDVLEVAIKTPLPLDGLLPTEEKNEPEDDERGSVPVKKSNGKKKLNSGPLTPLQSELQEDKAVFEDGKPSDKVELQEDKAVFEDGKPSDKVEIPHPTETSAEVMEEPEEEFSIQRSKKGKKKAKSGLSTPLELASEPIQDISAVESPKITERSELDDEWANPSSSKNTKKDKKKTKSGISTSIDFKIKPAQAVTASETTPAIDEQKPDDKWVQSSATKKSKRDKKKAKFGLSTPLEVESQERYVETGYMGDIANEATEVVQHPEVNWSTPLSSKKSKKDNKGKGRQLSTQESIGYEALTDADEKPEPPEHESEPVEAAENKDELIVESIDKVVSSATGVDVSLPLGAHVQEPDAPPADDWDTAFTAKKSSKDKKSKNSSLSTPAALEDPGSKAPSSLNETLDPVLK</sequence>
<keyword evidence="3" id="KW-1185">Reference proteome</keyword>
<feature type="compositionally biased region" description="Basic residues" evidence="1">
    <location>
        <begin position="68"/>
        <end position="77"/>
    </location>
</feature>
<feature type="compositionally biased region" description="Basic residues" evidence="1">
    <location>
        <begin position="930"/>
        <end position="940"/>
    </location>
</feature>
<accession>A0A9P7ZAX3</accession>
<comment type="caution">
    <text evidence="2">The sequence shown here is derived from an EMBL/GenBank/DDBJ whole genome shotgun (WGS) entry which is preliminary data.</text>
</comment>
<feature type="region of interest" description="Disordered" evidence="1">
    <location>
        <begin position="704"/>
        <end position="1073"/>
    </location>
</feature>
<feature type="non-terminal residue" evidence="2">
    <location>
        <position position="1487"/>
    </location>
</feature>
<feature type="compositionally biased region" description="Basic and acidic residues" evidence="1">
    <location>
        <begin position="1139"/>
        <end position="1176"/>
    </location>
</feature>
<gene>
    <name evidence="2" type="ORF">BJ878DRAFT_564010</name>
</gene>
<feature type="compositionally biased region" description="Polar residues" evidence="1">
    <location>
        <begin position="163"/>
        <end position="174"/>
    </location>
</feature>
<feature type="region of interest" description="Disordered" evidence="1">
    <location>
        <begin position="1091"/>
        <end position="1314"/>
    </location>
</feature>
<protein>
    <submittedName>
        <fullName evidence="2">Uncharacterized protein</fullName>
    </submittedName>
</protein>
<evidence type="ECO:0000313" key="3">
    <source>
        <dbReference type="Proteomes" id="UP000887226"/>
    </source>
</evidence>
<feature type="compositionally biased region" description="Basic residues" evidence="1">
    <location>
        <begin position="387"/>
        <end position="396"/>
    </location>
</feature>
<feature type="compositionally biased region" description="Basic residues" evidence="1">
    <location>
        <begin position="645"/>
        <end position="655"/>
    </location>
</feature>
<feature type="compositionally biased region" description="Basic and acidic residues" evidence="1">
    <location>
        <begin position="300"/>
        <end position="310"/>
    </location>
</feature>
<feature type="compositionally biased region" description="Basic and acidic residues" evidence="1">
    <location>
        <begin position="258"/>
        <end position="269"/>
    </location>
</feature>